<dbReference type="SUPFAM" id="SSF63829">
    <property type="entry name" value="Calcium-dependent phosphotriesterase"/>
    <property type="match status" value="1"/>
</dbReference>
<evidence type="ECO:0000313" key="3">
    <source>
        <dbReference type="Proteomes" id="UP000515344"/>
    </source>
</evidence>
<reference evidence="3" key="1">
    <citation type="submission" date="2020-08" db="EMBL/GenBank/DDBJ databases">
        <title>Lacibacter sp. S13-6-6 genome sequencing.</title>
        <authorList>
            <person name="Jin L."/>
        </authorList>
    </citation>
    <scope>NUCLEOTIDE SEQUENCE [LARGE SCALE GENOMIC DNA]</scope>
    <source>
        <strain evidence="3">S13-6-6</strain>
    </source>
</reference>
<dbReference type="InterPro" id="IPR013783">
    <property type="entry name" value="Ig-like_fold"/>
</dbReference>
<dbReference type="Proteomes" id="UP000515344">
    <property type="component" value="Chromosome"/>
</dbReference>
<dbReference type="EMBL" id="CP060007">
    <property type="protein sequence ID" value="QNA43303.1"/>
    <property type="molecule type" value="Genomic_DNA"/>
</dbReference>
<dbReference type="KEGG" id="lacs:H4075_14595"/>
<dbReference type="InterPro" id="IPR035986">
    <property type="entry name" value="PKD_dom_sf"/>
</dbReference>
<evidence type="ECO:0000256" key="1">
    <source>
        <dbReference type="SAM" id="SignalP"/>
    </source>
</evidence>
<organism evidence="2 3">
    <name type="scientific">Lacibacter sediminis</name>
    <dbReference type="NCBI Taxonomy" id="2760713"/>
    <lineage>
        <taxon>Bacteria</taxon>
        <taxon>Pseudomonadati</taxon>
        <taxon>Bacteroidota</taxon>
        <taxon>Chitinophagia</taxon>
        <taxon>Chitinophagales</taxon>
        <taxon>Chitinophagaceae</taxon>
        <taxon>Lacibacter</taxon>
    </lineage>
</organism>
<sequence>MRIKHLLFAIFSFFYCLTGNAQPGALDQSFGSFGIVVTTESMSRFENILPLSNGQFLLTDHELAVRYYENGATESYTYSIFRRYNANGTPDLTYGSNGKRRFFLSDEIHQYFTSFAVLADGRIVATESVQTLGNSPAPLNRVWIFNADGTGGGILAELSVFGYFAVRLNDITVDKNNRIVVTGFVRGMTASDRNRTYIARLLSDGSFDETFFNGGFRVLVENSSYNYSGERVTTDAANNIILWEDGFYNEEDGYYISKFKENGSMETSFPYVKTNAVVRSLLTDGNSKIVYLNNSVIKRLNTDGSEDLSITPDFSPTKLLVQPDNKILAIGGNTVFKMGRFKTDGTVDPSFGTDGYVTTDLNLNGYPLGVLYRNRRLYVSGYIVNSFAYGTILAYDGSDVRMTCPSPENPYNVDAGKCYATVNGINAIMSSSTLYANVQHKIEYNNTVVQGEGGVAGKQFQLGTTKVTYSYTDITTQTCSFNITVSDKDAPVAKCKDATVELDASGNGTLTAAQVDNGSSDGCGIQSRVLSKTSFSCSDPASNTVTLTVTDIHGNSSTCTATVTVVDKIAPVAKCKNITVNLDASGNASIIPSQIDDGSTDACGIKSYSLDKTTFNCSNKGNNTVTLTVTDNNNNSSTCTANVTVVDNIPPTIISVVPNPQAIWPSDRKMKSVTVTTTSTDNCPGTTCKITAVAIKAGEFAGDNIGPDWEITGDNTVNLRAEIPRKGVKRVYTITVTCTDAAGNASTATTDVTVSHNIITPASGASVKIGTTVSLTGEFWDVPGKTHTAKWLIDDKTIAGTVTEPSGMNNGTVTGSNKFTAAGVYKLRMNVIDQNGVTSYSNTNENLDAILVVYDPNGGYTYGGGYFVSPAGALVKSPTAKGDATYGFTVNYKNATYPKGEAQFEFKVGDFEFNALNFEYLVISNSMSQFKGTGKIIGDQSGIGFTMTVVDGQLDGTGIDKIRMKIYNKNNGQVIYDNQPGASDAALPIQAVGANSVIVIGGGTKSSSAVITEQPIVRLENNLLIESLEVGAFPNPHQGTFSLRVQSPVAGKITIEYFTMTGARIYAGEQQVKAHEQVFVPNTGLKFNGTIFYKVSINGIIKTGKIVGIN</sequence>
<dbReference type="PANTHER" id="PTHR24273:SF32">
    <property type="entry name" value="HYALIN"/>
    <property type="match status" value="1"/>
</dbReference>
<gene>
    <name evidence="2" type="ORF">H4075_14595</name>
</gene>
<evidence type="ECO:0008006" key="4">
    <source>
        <dbReference type="Google" id="ProtNLM"/>
    </source>
</evidence>
<dbReference type="Pfam" id="PF17164">
    <property type="entry name" value="DUF5122"/>
    <property type="match status" value="2"/>
</dbReference>
<dbReference type="InterPro" id="IPR013431">
    <property type="entry name" value="Delta_60_rpt"/>
</dbReference>
<dbReference type="NCBIfam" id="TIGR02608">
    <property type="entry name" value="delta_60_rpt"/>
    <property type="match status" value="3"/>
</dbReference>
<evidence type="ECO:0000313" key="2">
    <source>
        <dbReference type="EMBL" id="QNA43303.1"/>
    </source>
</evidence>
<keyword evidence="1" id="KW-0732">Signal</keyword>
<proteinExistence type="predicted"/>
<feature type="signal peptide" evidence="1">
    <location>
        <begin position="1"/>
        <end position="21"/>
    </location>
</feature>
<dbReference type="Gene3D" id="2.60.40.10">
    <property type="entry name" value="Immunoglobulins"/>
    <property type="match status" value="2"/>
</dbReference>
<dbReference type="PANTHER" id="PTHR24273">
    <property type="entry name" value="FI04643P-RELATED"/>
    <property type="match status" value="1"/>
</dbReference>
<protein>
    <recommendedName>
        <fullName evidence="4">HYR domain-containing protein</fullName>
    </recommendedName>
</protein>
<dbReference type="SUPFAM" id="SSF49299">
    <property type="entry name" value="PKD domain"/>
    <property type="match status" value="1"/>
</dbReference>
<dbReference type="Gene3D" id="2.80.10.50">
    <property type="match status" value="2"/>
</dbReference>
<accession>A0A7G5XCV0</accession>
<dbReference type="AlphaFoldDB" id="A0A7G5XCV0"/>
<feature type="chain" id="PRO_5028936270" description="HYR domain-containing protein" evidence="1">
    <location>
        <begin position="22"/>
        <end position="1110"/>
    </location>
</feature>
<keyword evidence="3" id="KW-1185">Reference proteome</keyword>
<name>A0A7G5XCV0_9BACT</name>
<dbReference type="RefSeq" id="WP_182801568.1">
    <property type="nucleotide sequence ID" value="NZ_CP060007.1"/>
</dbReference>